<dbReference type="EMBL" id="VIKU02000003">
    <property type="protein sequence ID" value="NHF59922.1"/>
    <property type="molecule type" value="Genomic_DNA"/>
</dbReference>
<dbReference type="Pfam" id="PF12704">
    <property type="entry name" value="MacB_PCD"/>
    <property type="match status" value="1"/>
</dbReference>
<feature type="transmembrane region" description="Helical" evidence="6">
    <location>
        <begin position="410"/>
        <end position="434"/>
    </location>
</feature>
<feature type="transmembrane region" description="Helical" evidence="6">
    <location>
        <begin position="327"/>
        <end position="345"/>
    </location>
</feature>
<evidence type="ECO:0000259" key="8">
    <source>
        <dbReference type="Pfam" id="PF12704"/>
    </source>
</evidence>
<dbReference type="InterPro" id="IPR050250">
    <property type="entry name" value="Macrolide_Exporter_MacB"/>
</dbReference>
<feature type="domain" description="ABC3 transporter permease C-terminal" evidence="7">
    <location>
        <begin position="278"/>
        <end position="394"/>
    </location>
</feature>
<keyword evidence="2" id="KW-1003">Cell membrane</keyword>
<feature type="transmembrane region" description="Helical" evidence="6">
    <location>
        <begin position="646"/>
        <end position="670"/>
    </location>
</feature>
<name>A0A967AYH8_9FLAO</name>
<dbReference type="InterPro" id="IPR025857">
    <property type="entry name" value="MacB_PCD"/>
</dbReference>
<reference evidence="9" key="1">
    <citation type="submission" date="2019-07" db="EMBL/GenBank/DDBJ databases">
        <authorList>
            <person name="De-Chao Zhang Q."/>
        </authorList>
    </citation>
    <scope>NUCLEOTIDE SEQUENCE</scope>
    <source>
        <strain evidence="9">TP-CH-4</strain>
    </source>
</reference>
<proteinExistence type="predicted"/>
<organism evidence="9 10">
    <name type="scientific">Pelagihabitans pacificus</name>
    <dbReference type="NCBI Taxonomy" id="2696054"/>
    <lineage>
        <taxon>Bacteria</taxon>
        <taxon>Pseudomonadati</taxon>
        <taxon>Bacteroidota</taxon>
        <taxon>Flavobacteriia</taxon>
        <taxon>Flavobacteriales</taxon>
        <taxon>Flavobacteriaceae</taxon>
        <taxon>Pelagihabitans</taxon>
    </lineage>
</organism>
<evidence type="ECO:0000256" key="2">
    <source>
        <dbReference type="ARBA" id="ARBA00022475"/>
    </source>
</evidence>
<reference evidence="9" key="2">
    <citation type="submission" date="2020-03" db="EMBL/GenBank/DDBJ databases">
        <title>Flavobacteriaceae bacterium strain TP-CH-4, a member of the family Flavobacteriaceae isolated from a deep-sea seamount.</title>
        <authorList>
            <person name="Zhang D.-C."/>
        </authorList>
    </citation>
    <scope>NUCLEOTIDE SEQUENCE</scope>
    <source>
        <strain evidence="9">TP-CH-4</strain>
    </source>
</reference>
<dbReference type="InterPro" id="IPR003838">
    <property type="entry name" value="ABC3_permease_C"/>
</dbReference>
<feature type="transmembrane region" description="Helical" evidence="6">
    <location>
        <begin position="365"/>
        <end position="389"/>
    </location>
</feature>
<dbReference type="GO" id="GO:0022857">
    <property type="term" value="F:transmembrane transporter activity"/>
    <property type="evidence" value="ECO:0007669"/>
    <property type="project" value="TreeGrafter"/>
</dbReference>
<keyword evidence="10" id="KW-1185">Reference proteome</keyword>
<evidence type="ECO:0000256" key="4">
    <source>
        <dbReference type="ARBA" id="ARBA00022989"/>
    </source>
</evidence>
<evidence type="ECO:0000256" key="1">
    <source>
        <dbReference type="ARBA" id="ARBA00004651"/>
    </source>
</evidence>
<feature type="transmembrane region" description="Helical" evidence="6">
    <location>
        <begin position="698"/>
        <end position="718"/>
    </location>
</feature>
<feature type="domain" description="ABC3 transporter permease C-terminal" evidence="7">
    <location>
        <begin position="650"/>
        <end position="759"/>
    </location>
</feature>
<accession>A0A967AYH8</accession>
<sequence>MISLKAYLRHLIKNKLYTLVTVVGFAISLTFVLLLSVYIKNELSVDDFHKNKDRIYRIESADTDFSGPIAVNLRDTYAEIQDFVRTYEYQGIITPKANQNFNMGYLAVDNSFFEVFSYPLIKGDPSKVLATKDQIVLSKSLALRLFGTEDPVGKEVTIDTRLKFTVSGVMEDFPENTHLKQQDAIINIQNMVDIFEYEGFLTDIGFCSMSIYFLEKPNADLRAKTSEVLKSFKKDFWLYQEGYANTLYFTPLKEIYFSDKVGPGTKSNSRTLVVVLSVIVLLILFLAIGNYVNLTIAQSTFRGREVAIKKLLGGSKKQLFLQFIKESIILCLIAVSLSLLFAKLVEPVFNSLLETKLHLNAQLTLGNLVLFSGVFIGIGFLSGLVPALRITSFKPIEVVKGTFRKKVKGVYGKAFITFQYTVTIALLACSWIIVKQTYFLTEKDLGFKKENIVWAPYLAGTQKKTAVKAELMKIPGVEQVSLVWGSPLDGGSNQSFVYKEKPQSFQEIRVDSAFFSMFDIKISPTDVAYSKEGVYFNQTALNSLGFESAPASFKMYERDEPIIGVVNDFNFKELRQNIGPLVIRQQNDSAYASKMFLKIKGNNQLATLNQVKTTYTRLIDNLPFDIRFVDDTIDQWYVKEVKTGKIIGYFTLLSFIISFIGILAMSTFYIQQRYKEIGIRKVNGASITQILALLSKDFIKWVALAFTIAVPISWYAMGKWLEGFAYRTTISWWIFVLAGLTALTIALLTVSWQSFRAAVANPVNALREE</sequence>
<dbReference type="AlphaFoldDB" id="A0A967AYH8"/>
<dbReference type="Proteomes" id="UP000707206">
    <property type="component" value="Unassembled WGS sequence"/>
</dbReference>
<feature type="transmembrane region" description="Helical" evidence="6">
    <location>
        <begin position="730"/>
        <end position="750"/>
    </location>
</feature>
<keyword evidence="4 6" id="KW-1133">Transmembrane helix</keyword>
<dbReference type="GO" id="GO:0005886">
    <property type="term" value="C:plasma membrane"/>
    <property type="evidence" value="ECO:0007669"/>
    <property type="project" value="UniProtKB-SubCell"/>
</dbReference>
<evidence type="ECO:0000256" key="3">
    <source>
        <dbReference type="ARBA" id="ARBA00022692"/>
    </source>
</evidence>
<dbReference type="PANTHER" id="PTHR30572">
    <property type="entry name" value="MEMBRANE COMPONENT OF TRANSPORTER-RELATED"/>
    <property type="match status" value="1"/>
</dbReference>
<evidence type="ECO:0000259" key="7">
    <source>
        <dbReference type="Pfam" id="PF02687"/>
    </source>
</evidence>
<evidence type="ECO:0000313" key="10">
    <source>
        <dbReference type="Proteomes" id="UP000707206"/>
    </source>
</evidence>
<evidence type="ECO:0000313" key="9">
    <source>
        <dbReference type="EMBL" id="NHF59922.1"/>
    </source>
</evidence>
<evidence type="ECO:0000256" key="6">
    <source>
        <dbReference type="SAM" id="Phobius"/>
    </source>
</evidence>
<keyword evidence="5 6" id="KW-0472">Membrane</keyword>
<feature type="transmembrane region" description="Helical" evidence="6">
    <location>
        <begin position="16"/>
        <end position="39"/>
    </location>
</feature>
<dbReference type="RefSeq" id="WP_152574429.1">
    <property type="nucleotide sequence ID" value="NZ_VIKU02000003.1"/>
</dbReference>
<gene>
    <name evidence="9" type="ORF">FK220_011260</name>
</gene>
<dbReference type="Pfam" id="PF02687">
    <property type="entry name" value="FtsX"/>
    <property type="match status" value="2"/>
</dbReference>
<comment type="caution">
    <text evidence="9">The sequence shown here is derived from an EMBL/GenBank/DDBJ whole genome shotgun (WGS) entry which is preliminary data.</text>
</comment>
<feature type="transmembrane region" description="Helical" evidence="6">
    <location>
        <begin position="272"/>
        <end position="294"/>
    </location>
</feature>
<feature type="domain" description="MacB-like periplasmic core" evidence="8">
    <location>
        <begin position="18"/>
        <end position="195"/>
    </location>
</feature>
<comment type="subcellular location">
    <subcellularLocation>
        <location evidence="1">Cell membrane</location>
        <topology evidence="1">Multi-pass membrane protein</topology>
    </subcellularLocation>
</comment>
<dbReference type="PANTHER" id="PTHR30572:SF18">
    <property type="entry name" value="ABC-TYPE MACROLIDE FAMILY EXPORT SYSTEM PERMEASE COMPONENT 2"/>
    <property type="match status" value="1"/>
</dbReference>
<keyword evidence="3 6" id="KW-0812">Transmembrane</keyword>
<protein>
    <submittedName>
        <fullName evidence="9">FtsX-like permease family protein</fullName>
    </submittedName>
</protein>
<evidence type="ECO:0000256" key="5">
    <source>
        <dbReference type="ARBA" id="ARBA00023136"/>
    </source>
</evidence>